<sequence>MTGSRGVCPLAWISPNAPCKRDALGTVLLSVLSGHQRYAHISALRGDGVKPELLGMSKVVSEDSVRRGFAQLDEETGTRWLQTTVRRPWRNKTLRTGF</sequence>
<gene>
    <name evidence="1" type="ORF">NP596_13870</name>
</gene>
<evidence type="ECO:0000313" key="1">
    <source>
        <dbReference type="EMBL" id="MCQ8129547.1"/>
    </source>
</evidence>
<reference evidence="1 2" key="1">
    <citation type="submission" date="2022-07" db="EMBL/GenBank/DDBJ databases">
        <title>Methylomonas rivi sp. nov., Methylomonas rosea sp. nov., Methylomonas aureus sp. nov. and Methylomonas subterranea sp. nov., four novel methanotrophs isolated from a freshwater creek and the deep terrestrial subsurface.</title>
        <authorList>
            <person name="Abin C."/>
            <person name="Sankaranarayanan K."/>
            <person name="Garner C."/>
            <person name="Sindelar R."/>
            <person name="Kotary K."/>
            <person name="Garner R."/>
            <person name="Barclay S."/>
            <person name="Lawson P."/>
            <person name="Krumholz L."/>
        </authorList>
    </citation>
    <scope>NUCLEOTIDE SEQUENCE [LARGE SCALE GENOMIC DNA]</scope>
    <source>
        <strain evidence="1 2">WSC-6</strain>
    </source>
</reference>
<protein>
    <recommendedName>
        <fullName evidence="3">Transposase</fullName>
    </recommendedName>
</protein>
<comment type="caution">
    <text evidence="1">The sequence shown here is derived from an EMBL/GenBank/DDBJ whole genome shotgun (WGS) entry which is preliminary data.</text>
</comment>
<dbReference type="EMBL" id="JANIBK010000080">
    <property type="protein sequence ID" value="MCQ8129547.1"/>
    <property type="molecule type" value="Genomic_DNA"/>
</dbReference>
<organism evidence="1 2">
    <name type="scientific">Methylomonas rivi</name>
    <dbReference type="NCBI Taxonomy" id="2952226"/>
    <lineage>
        <taxon>Bacteria</taxon>
        <taxon>Pseudomonadati</taxon>
        <taxon>Pseudomonadota</taxon>
        <taxon>Gammaproteobacteria</taxon>
        <taxon>Methylococcales</taxon>
        <taxon>Methylococcaceae</taxon>
        <taxon>Methylomonas</taxon>
    </lineage>
</organism>
<dbReference type="RefSeq" id="WP_256615979.1">
    <property type="nucleotide sequence ID" value="NZ_JANIBK010000080.1"/>
</dbReference>
<evidence type="ECO:0000313" key="2">
    <source>
        <dbReference type="Proteomes" id="UP001524586"/>
    </source>
</evidence>
<name>A0ABT1U6R5_9GAMM</name>
<dbReference type="Proteomes" id="UP001524586">
    <property type="component" value="Unassembled WGS sequence"/>
</dbReference>
<keyword evidence="2" id="KW-1185">Reference proteome</keyword>
<accession>A0ABT1U6R5</accession>
<proteinExistence type="predicted"/>
<evidence type="ECO:0008006" key="3">
    <source>
        <dbReference type="Google" id="ProtNLM"/>
    </source>
</evidence>